<evidence type="ECO:0000313" key="1">
    <source>
        <dbReference type="EMBL" id="UNM95898.1"/>
    </source>
</evidence>
<evidence type="ECO:0000313" key="2">
    <source>
        <dbReference type="Proteomes" id="UP000829542"/>
    </source>
</evidence>
<accession>A0ABY3X7B5</accession>
<sequence>MSNLIKVELNEDAAKTLKSLEDKISILLRAKDNETTLDGDRLLRIEDVEDMVKFTRKWIYANIQKGDFPKPTKQGNASRWKLSDIQKWISEQEYMQ</sequence>
<dbReference type="Gene3D" id="1.10.238.160">
    <property type="match status" value="1"/>
</dbReference>
<dbReference type="EMBL" id="CP093379">
    <property type="protein sequence ID" value="UNM95898.1"/>
    <property type="molecule type" value="Genomic_DNA"/>
</dbReference>
<name>A0ABY3X7B5_9GAMM</name>
<protein>
    <submittedName>
        <fullName evidence="1">AlpA family phage regulatory protein</fullName>
    </submittedName>
</protein>
<dbReference type="RefSeq" id="WP_242148634.1">
    <property type="nucleotide sequence ID" value="NZ_CP093379.1"/>
</dbReference>
<reference evidence="1 2" key="1">
    <citation type="submission" date="2022-03" db="EMBL/GenBank/DDBJ databases">
        <title>Ignatzschineria rhizosphaerae HR5S32.</title>
        <authorList>
            <person name="Sun J.Q."/>
            <person name="Feng J.Y."/>
        </authorList>
    </citation>
    <scope>NUCLEOTIDE SEQUENCE [LARGE SCALE GENOMIC DNA]</scope>
    <source>
        <strain evidence="1 2">HR5S32</strain>
    </source>
</reference>
<dbReference type="Pfam" id="PF05930">
    <property type="entry name" value="Phage_AlpA"/>
    <property type="match status" value="1"/>
</dbReference>
<gene>
    <name evidence="1" type="ORF">MMG00_11955</name>
</gene>
<organism evidence="1 2">
    <name type="scientific">Ignatzschineria rhizosphaerae</name>
    <dbReference type="NCBI Taxonomy" id="2923279"/>
    <lineage>
        <taxon>Bacteria</taxon>
        <taxon>Pseudomonadati</taxon>
        <taxon>Pseudomonadota</taxon>
        <taxon>Gammaproteobacteria</taxon>
        <taxon>Cardiobacteriales</taxon>
        <taxon>Ignatzschineriaceae</taxon>
        <taxon>Ignatzschineria</taxon>
    </lineage>
</organism>
<proteinExistence type="predicted"/>
<keyword evidence="2" id="KW-1185">Reference proteome</keyword>
<dbReference type="Proteomes" id="UP000829542">
    <property type="component" value="Chromosome"/>
</dbReference>
<dbReference type="InterPro" id="IPR010260">
    <property type="entry name" value="AlpA"/>
</dbReference>